<dbReference type="eggNOG" id="COG1195">
    <property type="taxonomic scope" value="Bacteria"/>
</dbReference>
<reference evidence="12 13" key="1">
    <citation type="submission" date="2013-04" db="EMBL/GenBank/DDBJ databases">
        <title>The Genome Sequence of Treponema maltophilum ATCC 51939.</title>
        <authorList>
            <consortium name="The Broad Institute Genomics Platform"/>
            <person name="Earl A."/>
            <person name="Ward D."/>
            <person name="Feldgarden M."/>
            <person name="Gevers D."/>
            <person name="Leonetti C."/>
            <person name="Blanton J.M."/>
            <person name="Dewhirst F.E."/>
            <person name="Izard J."/>
            <person name="Walker B."/>
            <person name="Young S."/>
            <person name="Zeng Q."/>
            <person name="Gargeya S."/>
            <person name="Fitzgerald M."/>
            <person name="Haas B."/>
            <person name="Abouelleil A."/>
            <person name="Allen A.W."/>
            <person name="Alvarado L."/>
            <person name="Arachchi H.M."/>
            <person name="Berlin A.M."/>
            <person name="Chapman S.B."/>
            <person name="Gainer-Dewar J."/>
            <person name="Goldberg J."/>
            <person name="Griggs A."/>
            <person name="Gujja S."/>
            <person name="Hansen M."/>
            <person name="Howarth C."/>
            <person name="Imamovic A."/>
            <person name="Ireland A."/>
            <person name="Larimer J."/>
            <person name="McCowan C."/>
            <person name="Murphy C."/>
            <person name="Pearson M."/>
            <person name="Poon T.W."/>
            <person name="Priest M."/>
            <person name="Roberts A."/>
            <person name="Saif S."/>
            <person name="Shea T."/>
            <person name="Sisk P."/>
            <person name="Sykes S."/>
            <person name="Wortman J."/>
            <person name="Nusbaum C."/>
            <person name="Birren B."/>
        </authorList>
    </citation>
    <scope>NUCLEOTIDE SEQUENCE [LARGE SCALE GENOMIC DNA]</scope>
    <source>
        <strain evidence="12 13">ATCC 51939</strain>
    </source>
</reference>
<evidence type="ECO:0000256" key="8">
    <source>
        <dbReference type="ARBA" id="ARBA00023125"/>
    </source>
</evidence>
<keyword evidence="7 9" id="KW-0067">ATP-binding</keyword>
<dbReference type="Gene3D" id="3.40.50.300">
    <property type="entry name" value="P-loop containing nucleotide triphosphate hydrolases"/>
    <property type="match status" value="1"/>
</dbReference>
<dbReference type="STRING" id="1125699.HMPREF9194_02224"/>
<gene>
    <name evidence="9" type="primary">recF</name>
    <name evidence="12" type="ORF">HMPREF9194_02224</name>
</gene>
<dbReference type="Pfam" id="PF02463">
    <property type="entry name" value="SMC_N"/>
    <property type="match status" value="1"/>
</dbReference>
<dbReference type="HAMAP" id="MF_00365">
    <property type="entry name" value="RecF"/>
    <property type="match status" value="1"/>
</dbReference>
<dbReference type="RefSeq" id="WP_016526477.1">
    <property type="nucleotide sequence ID" value="NZ_KE332518.1"/>
</dbReference>
<evidence type="ECO:0000256" key="7">
    <source>
        <dbReference type="ARBA" id="ARBA00022840"/>
    </source>
</evidence>
<evidence type="ECO:0000256" key="5">
    <source>
        <dbReference type="ARBA" id="ARBA00022705"/>
    </source>
</evidence>
<comment type="subcellular location">
    <subcellularLocation>
        <location evidence="1 9 10">Cytoplasm</location>
    </subcellularLocation>
</comment>
<dbReference type="InterPro" id="IPR042174">
    <property type="entry name" value="RecF_2"/>
</dbReference>
<dbReference type="NCBIfam" id="TIGR00611">
    <property type="entry name" value="recf"/>
    <property type="match status" value="1"/>
</dbReference>
<organism evidence="12 13">
    <name type="scientific">Treponema maltophilum ATCC 51939</name>
    <dbReference type="NCBI Taxonomy" id="1125699"/>
    <lineage>
        <taxon>Bacteria</taxon>
        <taxon>Pseudomonadati</taxon>
        <taxon>Spirochaetota</taxon>
        <taxon>Spirochaetia</taxon>
        <taxon>Spirochaetales</taxon>
        <taxon>Treponemataceae</taxon>
        <taxon>Treponema</taxon>
    </lineage>
</organism>
<dbReference type="SUPFAM" id="SSF52540">
    <property type="entry name" value="P-loop containing nucleoside triphosphate hydrolases"/>
    <property type="match status" value="1"/>
</dbReference>
<keyword evidence="9 10" id="KW-0742">SOS response</keyword>
<keyword evidence="9 10" id="KW-0227">DNA damage</keyword>
<keyword evidence="4 9" id="KW-0963">Cytoplasm</keyword>
<evidence type="ECO:0000313" key="12">
    <source>
        <dbReference type="EMBL" id="EPF31869.1"/>
    </source>
</evidence>
<dbReference type="InterPro" id="IPR018078">
    <property type="entry name" value="DNA-binding_RecF_CS"/>
</dbReference>
<dbReference type="GO" id="GO:0006260">
    <property type="term" value="P:DNA replication"/>
    <property type="evidence" value="ECO:0007669"/>
    <property type="project" value="UniProtKB-UniRule"/>
</dbReference>
<evidence type="ECO:0000256" key="2">
    <source>
        <dbReference type="ARBA" id="ARBA00008016"/>
    </source>
</evidence>
<dbReference type="PATRIC" id="fig|1125699.3.peg.2244"/>
<evidence type="ECO:0000256" key="10">
    <source>
        <dbReference type="RuleBase" id="RU000578"/>
    </source>
</evidence>
<dbReference type="AlphaFoldDB" id="S3L4Z1"/>
<dbReference type="InterPro" id="IPR027417">
    <property type="entry name" value="P-loop_NTPase"/>
</dbReference>
<accession>S3L4Z1</accession>
<dbReference type="GO" id="GO:0000731">
    <property type="term" value="P:DNA synthesis involved in DNA repair"/>
    <property type="evidence" value="ECO:0007669"/>
    <property type="project" value="TreeGrafter"/>
</dbReference>
<evidence type="ECO:0000259" key="11">
    <source>
        <dbReference type="Pfam" id="PF02463"/>
    </source>
</evidence>
<dbReference type="OrthoDB" id="9803889at2"/>
<dbReference type="PANTHER" id="PTHR32182">
    <property type="entry name" value="DNA REPLICATION AND REPAIR PROTEIN RECF"/>
    <property type="match status" value="1"/>
</dbReference>
<feature type="domain" description="RecF/RecN/SMC N-terminal" evidence="11">
    <location>
        <begin position="10"/>
        <end position="356"/>
    </location>
</feature>
<dbReference type="InterPro" id="IPR001238">
    <property type="entry name" value="DNA-binding_RecF"/>
</dbReference>
<evidence type="ECO:0000256" key="1">
    <source>
        <dbReference type="ARBA" id="ARBA00004496"/>
    </source>
</evidence>
<dbReference type="GO" id="GO:0003697">
    <property type="term" value="F:single-stranded DNA binding"/>
    <property type="evidence" value="ECO:0007669"/>
    <property type="project" value="UniProtKB-UniRule"/>
</dbReference>
<dbReference type="GO" id="GO:0009432">
    <property type="term" value="P:SOS response"/>
    <property type="evidence" value="ECO:0007669"/>
    <property type="project" value="UniProtKB-UniRule"/>
</dbReference>
<dbReference type="InterPro" id="IPR003395">
    <property type="entry name" value="RecF/RecN/SMC_N"/>
</dbReference>
<evidence type="ECO:0000256" key="6">
    <source>
        <dbReference type="ARBA" id="ARBA00022741"/>
    </source>
</evidence>
<keyword evidence="6 9" id="KW-0547">Nucleotide-binding</keyword>
<keyword evidence="13" id="KW-1185">Reference proteome</keyword>
<sequence length="361" mass="41633">MPFLSVSPVGFRNIKDAAIDLFAPEVFLTGENGQGKTNILESLYMISYGSSFRTKNDAEIIRSGEDSYGIRGFYKDENGKADTIAIQYAKSAGKKKLLKNGKVLTDRKDLIQTIPCVLFCHDDLDFAVGEPERRRFFIDQSLSMYDVLYIDVLRKYKKILKIRNMLLRDEKYEMLDIYDIELAKNGLTIVKKRNEALFRFNRIFAPLYEEVTGIDKVSIAYDSSWKEKKEEEIVALLQEKRQSDIVMKTTLSGPHRDRIRFMRHQQPFIPTASTGQRRLAAILLRVCQAVLYTETVSKKPVLLMDDVLLELDIAKRERITALLPQYDQLFCTFLPEEPYARYKRSSTKVYEVKNGVLTPTA</sequence>
<dbReference type="GO" id="GO:0005737">
    <property type="term" value="C:cytoplasm"/>
    <property type="evidence" value="ECO:0007669"/>
    <property type="project" value="UniProtKB-SubCell"/>
</dbReference>
<keyword evidence="5 9" id="KW-0235">DNA replication</keyword>
<dbReference type="GO" id="GO:0006302">
    <property type="term" value="P:double-strand break repair"/>
    <property type="evidence" value="ECO:0007669"/>
    <property type="project" value="TreeGrafter"/>
</dbReference>
<dbReference type="EMBL" id="ATFF01000006">
    <property type="protein sequence ID" value="EPF31869.1"/>
    <property type="molecule type" value="Genomic_DNA"/>
</dbReference>
<keyword evidence="9 10" id="KW-0234">DNA repair</keyword>
<dbReference type="Gene3D" id="1.20.1050.90">
    <property type="entry name" value="RecF/RecN/SMC, N-terminal domain"/>
    <property type="match status" value="1"/>
</dbReference>
<proteinExistence type="inferred from homology"/>
<keyword evidence="8 9" id="KW-0238">DNA-binding</keyword>
<evidence type="ECO:0000256" key="3">
    <source>
        <dbReference type="ARBA" id="ARBA00020170"/>
    </source>
</evidence>
<evidence type="ECO:0000313" key="13">
    <source>
        <dbReference type="Proteomes" id="UP000014541"/>
    </source>
</evidence>
<name>S3L4Z1_TREMA</name>
<dbReference type="Proteomes" id="UP000014541">
    <property type="component" value="Unassembled WGS sequence"/>
</dbReference>
<comment type="caution">
    <text evidence="12">The sequence shown here is derived from an EMBL/GenBank/DDBJ whole genome shotgun (WGS) entry which is preliminary data.</text>
</comment>
<dbReference type="PROSITE" id="PS00618">
    <property type="entry name" value="RECF_2"/>
    <property type="match status" value="1"/>
</dbReference>
<evidence type="ECO:0000256" key="9">
    <source>
        <dbReference type="HAMAP-Rule" id="MF_00365"/>
    </source>
</evidence>
<feature type="binding site" evidence="9">
    <location>
        <begin position="30"/>
        <end position="37"/>
    </location>
    <ligand>
        <name>ATP</name>
        <dbReference type="ChEBI" id="CHEBI:30616"/>
    </ligand>
</feature>
<dbReference type="PANTHER" id="PTHR32182:SF0">
    <property type="entry name" value="DNA REPLICATION AND REPAIR PROTEIN RECF"/>
    <property type="match status" value="1"/>
</dbReference>
<dbReference type="HOGENOM" id="CLU_040267_0_1_12"/>
<comment type="function">
    <text evidence="9 10">The RecF protein is involved in DNA metabolism; it is required for DNA replication and normal SOS inducibility. RecF binds preferentially to single-stranded, linear DNA. It also seems to bind ATP.</text>
</comment>
<dbReference type="GO" id="GO:0005524">
    <property type="term" value="F:ATP binding"/>
    <property type="evidence" value="ECO:0007669"/>
    <property type="project" value="UniProtKB-UniRule"/>
</dbReference>
<comment type="similarity">
    <text evidence="2 9 10">Belongs to the RecF family.</text>
</comment>
<evidence type="ECO:0000256" key="4">
    <source>
        <dbReference type="ARBA" id="ARBA00022490"/>
    </source>
</evidence>
<protein>
    <recommendedName>
        <fullName evidence="3 9">DNA replication and repair protein RecF</fullName>
    </recommendedName>
</protein>